<organism evidence="1 2">
    <name type="scientific">Hymenobacter metallicola</name>
    <dbReference type="NCBI Taxonomy" id="2563114"/>
    <lineage>
        <taxon>Bacteria</taxon>
        <taxon>Pseudomonadati</taxon>
        <taxon>Bacteroidota</taxon>
        <taxon>Cytophagia</taxon>
        <taxon>Cytophagales</taxon>
        <taxon>Hymenobacteraceae</taxon>
        <taxon>Hymenobacter</taxon>
    </lineage>
</organism>
<proteinExistence type="predicted"/>
<sequence length="142" mass="15890">MKQFYLVLTSLIVANGCKPIQSLQLPTRCSSIESFDLTRREEKALSKFISEQNHTSWLVDIRRPDVCLTEVAGTNHVGLIKIESAASSHFTAQYFIKGRSSISTIKLEEGQTVVNVKVALAQHQGDFSAEEANRIVSYFELK</sequence>
<gene>
    <name evidence="1" type="ORF">E5K02_15155</name>
</gene>
<protein>
    <submittedName>
        <fullName evidence="1">Uncharacterized protein</fullName>
    </submittedName>
</protein>
<reference evidence="1 2" key="1">
    <citation type="submission" date="2019-04" db="EMBL/GenBank/DDBJ databases">
        <authorList>
            <person name="Feng G."/>
            <person name="Zhang J."/>
            <person name="Zhu H."/>
        </authorList>
    </citation>
    <scope>NUCLEOTIDE SEQUENCE [LARGE SCALE GENOMIC DNA]</scope>
    <source>
        <strain evidence="1 2">9PBR-1</strain>
    </source>
</reference>
<dbReference type="AlphaFoldDB" id="A0A4Z0QF66"/>
<dbReference type="OrthoDB" id="881982at2"/>
<name>A0A4Z0QF66_9BACT</name>
<comment type="caution">
    <text evidence="1">The sequence shown here is derived from an EMBL/GenBank/DDBJ whole genome shotgun (WGS) entry which is preliminary data.</text>
</comment>
<evidence type="ECO:0000313" key="1">
    <source>
        <dbReference type="EMBL" id="TGE27701.1"/>
    </source>
</evidence>
<dbReference type="RefSeq" id="WP_135395911.1">
    <property type="nucleotide sequence ID" value="NZ_SRMB01000002.1"/>
</dbReference>
<keyword evidence="2" id="KW-1185">Reference proteome</keyword>
<dbReference type="EMBL" id="SRMB01000002">
    <property type="protein sequence ID" value="TGE27701.1"/>
    <property type="molecule type" value="Genomic_DNA"/>
</dbReference>
<dbReference type="Proteomes" id="UP000298471">
    <property type="component" value="Unassembled WGS sequence"/>
</dbReference>
<evidence type="ECO:0000313" key="2">
    <source>
        <dbReference type="Proteomes" id="UP000298471"/>
    </source>
</evidence>
<accession>A0A4Z0QF66</accession>